<reference evidence="8 9" key="1">
    <citation type="submission" date="2014-07" db="EMBL/GenBank/DDBJ databases">
        <title>Whole Genome Sequence of the Amycolatopsis methanolica 239.</title>
        <authorList>
            <person name="Tang B."/>
        </authorList>
    </citation>
    <scope>NUCLEOTIDE SEQUENCE [LARGE SCALE GENOMIC DNA]</scope>
    <source>
        <strain evidence="8 9">239</strain>
    </source>
</reference>
<comment type="similarity">
    <text evidence="2">Belongs to the MmpS family.</text>
</comment>
<evidence type="ECO:0000256" key="4">
    <source>
        <dbReference type="ARBA" id="ARBA00022692"/>
    </source>
</evidence>
<keyword evidence="6 7" id="KW-0472">Membrane</keyword>
<dbReference type="EMBL" id="CP009110">
    <property type="protein sequence ID" value="AIJ22724.1"/>
    <property type="molecule type" value="Genomic_DNA"/>
</dbReference>
<dbReference type="eggNOG" id="ENOG5030G8G">
    <property type="taxonomic scope" value="Bacteria"/>
</dbReference>
<gene>
    <name evidence="8" type="ORF">AMETH_2632</name>
</gene>
<keyword evidence="5 7" id="KW-1133">Transmembrane helix</keyword>
<feature type="transmembrane region" description="Helical" evidence="7">
    <location>
        <begin position="20"/>
        <end position="40"/>
    </location>
</feature>
<dbReference type="InterPro" id="IPR038468">
    <property type="entry name" value="MmpS_C"/>
</dbReference>
<dbReference type="PATRIC" id="fig|1068978.7.peg.2816"/>
<dbReference type="AlphaFoldDB" id="A0A076MQ02"/>
<protein>
    <submittedName>
        <fullName evidence="8">Uncharacterized protein</fullName>
    </submittedName>
</protein>
<evidence type="ECO:0000256" key="2">
    <source>
        <dbReference type="ARBA" id="ARBA00007531"/>
    </source>
</evidence>
<evidence type="ECO:0000256" key="7">
    <source>
        <dbReference type="SAM" id="Phobius"/>
    </source>
</evidence>
<evidence type="ECO:0000256" key="1">
    <source>
        <dbReference type="ARBA" id="ARBA00004236"/>
    </source>
</evidence>
<keyword evidence="9" id="KW-1185">Reference proteome</keyword>
<evidence type="ECO:0000256" key="5">
    <source>
        <dbReference type="ARBA" id="ARBA00022989"/>
    </source>
</evidence>
<evidence type="ECO:0000256" key="3">
    <source>
        <dbReference type="ARBA" id="ARBA00022475"/>
    </source>
</evidence>
<dbReference type="HOGENOM" id="CLU_1674267_0_0_11"/>
<dbReference type="GO" id="GO:0005886">
    <property type="term" value="C:plasma membrane"/>
    <property type="evidence" value="ECO:0007669"/>
    <property type="project" value="UniProtKB-SubCell"/>
</dbReference>
<dbReference type="Pfam" id="PF05423">
    <property type="entry name" value="Mycobact_memb"/>
    <property type="match status" value="1"/>
</dbReference>
<accession>A0A076MQ02</accession>
<evidence type="ECO:0000313" key="8">
    <source>
        <dbReference type="EMBL" id="AIJ22724.1"/>
    </source>
</evidence>
<name>A0A076MQ02_AMYME</name>
<evidence type="ECO:0000256" key="6">
    <source>
        <dbReference type="ARBA" id="ARBA00023136"/>
    </source>
</evidence>
<keyword evidence="3" id="KW-1003">Cell membrane</keyword>
<keyword evidence="4 7" id="KW-0812">Transmembrane</keyword>
<sequence>MGVVPTVGPGPGPRRPLASSTAVFAALGVVLTVGLTSLLVGGHRSADPSVGSLSGASAPVVAPVAPVPQVSYAVTYELRGGAGALNVTYVAKGADIAQVLETDTPWSVSIERTGPQGSEQYFSLTAQNAGGGTLTCRIIVDGVVVSERSVSAPQGMVRCSKSLP</sequence>
<comment type="subcellular location">
    <subcellularLocation>
        <location evidence="1">Cell membrane</location>
    </subcellularLocation>
</comment>
<organism evidence="8 9">
    <name type="scientific">Amycolatopsis methanolica 239</name>
    <dbReference type="NCBI Taxonomy" id="1068978"/>
    <lineage>
        <taxon>Bacteria</taxon>
        <taxon>Bacillati</taxon>
        <taxon>Actinomycetota</taxon>
        <taxon>Actinomycetes</taxon>
        <taxon>Pseudonocardiales</taxon>
        <taxon>Pseudonocardiaceae</taxon>
        <taxon>Amycolatopsis</taxon>
        <taxon>Amycolatopsis methanolica group</taxon>
    </lineage>
</organism>
<evidence type="ECO:0000313" key="9">
    <source>
        <dbReference type="Proteomes" id="UP000062973"/>
    </source>
</evidence>
<dbReference type="InterPro" id="IPR008693">
    <property type="entry name" value="MmpS"/>
</dbReference>
<dbReference type="Gene3D" id="2.60.40.2880">
    <property type="entry name" value="MmpS1-5, C-terminal soluble domain"/>
    <property type="match status" value="1"/>
</dbReference>
<dbReference type="Proteomes" id="UP000062973">
    <property type="component" value="Chromosome"/>
</dbReference>
<dbReference type="STRING" id="1068978.AMETH_2632"/>
<dbReference type="RefSeq" id="WP_223843141.1">
    <property type="nucleotide sequence ID" value="NZ_AQUL01000001.1"/>
</dbReference>
<proteinExistence type="inferred from homology"/>
<dbReference type="KEGG" id="amq:AMETH_2632"/>